<organism evidence="1 2">
    <name type="scientific">Bradyrhizobium japonicum</name>
    <dbReference type="NCBI Taxonomy" id="375"/>
    <lineage>
        <taxon>Bacteria</taxon>
        <taxon>Pseudomonadati</taxon>
        <taxon>Pseudomonadota</taxon>
        <taxon>Alphaproteobacteria</taxon>
        <taxon>Hyphomicrobiales</taxon>
        <taxon>Nitrobacteraceae</taxon>
        <taxon>Bradyrhizobium</taxon>
    </lineage>
</organism>
<proteinExistence type="predicted"/>
<reference evidence="1 2" key="1">
    <citation type="submission" date="2017-03" db="EMBL/GenBank/DDBJ databases">
        <title>Whole genome sequences of fourteen strains of Bradyrhizobium canariense and one strain of Bradyrhizobium japonicum isolated from Lupinus (Papilionoideae: Genisteae) species in Algeria.</title>
        <authorList>
            <person name="Crovadore J."/>
            <person name="Chekireb D."/>
            <person name="Brachmann A."/>
            <person name="Chablais R."/>
            <person name="Cochard B."/>
            <person name="Lefort F."/>
        </authorList>
    </citation>
    <scope>NUCLEOTIDE SEQUENCE [LARGE SCALE GENOMIC DNA]</scope>
    <source>
        <strain evidence="1 2">UBMA197</strain>
    </source>
</reference>
<accession>A0A1Y2J949</accession>
<name>A0A1Y2J949_BRAJP</name>
<evidence type="ECO:0000313" key="1">
    <source>
        <dbReference type="EMBL" id="OSJ22145.1"/>
    </source>
</evidence>
<sequence length="114" mass="12570">MRLPLVRCLAHCDQVIIATNVRHETGQAGLSLDAWAKASGFQIAEVSEYAFDVPRLEFKTTAHPEIERDAGSIDRVVDQPIFQPLRRDAQCSGGLLDGEESCHRGDGLDEILKP</sequence>
<comment type="caution">
    <text evidence="1">The sequence shown here is derived from an EMBL/GenBank/DDBJ whole genome shotgun (WGS) entry which is preliminary data.</text>
</comment>
<evidence type="ECO:0000313" key="2">
    <source>
        <dbReference type="Proteomes" id="UP000193335"/>
    </source>
</evidence>
<gene>
    <name evidence="1" type="ORF">BSZ19_47025</name>
</gene>
<protein>
    <submittedName>
        <fullName evidence="1">Uncharacterized protein</fullName>
    </submittedName>
</protein>
<dbReference type="AlphaFoldDB" id="A0A1Y2J949"/>
<dbReference type="Proteomes" id="UP000193335">
    <property type="component" value="Unassembled WGS sequence"/>
</dbReference>
<dbReference type="EMBL" id="NAFL01000286">
    <property type="protein sequence ID" value="OSJ22145.1"/>
    <property type="molecule type" value="Genomic_DNA"/>
</dbReference>